<accession>A0ABQ6CCD6</accession>
<dbReference type="RefSeq" id="WP_284310872.1">
    <property type="nucleotide sequence ID" value="NZ_BSPC01000008.1"/>
</dbReference>
<dbReference type="Proteomes" id="UP001156882">
    <property type="component" value="Unassembled WGS sequence"/>
</dbReference>
<evidence type="ECO:0000313" key="2">
    <source>
        <dbReference type="EMBL" id="GLS18041.1"/>
    </source>
</evidence>
<comment type="caution">
    <text evidence="2">The sequence shown here is derived from an EMBL/GenBank/DDBJ whole genome shotgun (WGS) entry which is preliminary data.</text>
</comment>
<proteinExistence type="predicted"/>
<evidence type="ECO:0000256" key="1">
    <source>
        <dbReference type="SAM" id="Phobius"/>
    </source>
</evidence>
<keyword evidence="3" id="KW-1185">Reference proteome</keyword>
<name>A0ABQ6CCD6_9HYPH</name>
<dbReference type="EMBL" id="BSPC01000008">
    <property type="protein sequence ID" value="GLS18041.1"/>
    <property type="molecule type" value="Genomic_DNA"/>
</dbReference>
<reference evidence="3" key="1">
    <citation type="journal article" date="2019" name="Int. J. Syst. Evol. Microbiol.">
        <title>The Global Catalogue of Microorganisms (GCM) 10K type strain sequencing project: providing services to taxonomists for standard genome sequencing and annotation.</title>
        <authorList>
            <consortium name="The Broad Institute Genomics Platform"/>
            <consortium name="The Broad Institute Genome Sequencing Center for Infectious Disease"/>
            <person name="Wu L."/>
            <person name="Ma J."/>
        </authorList>
    </citation>
    <scope>NUCLEOTIDE SEQUENCE [LARGE SCALE GENOMIC DNA]</scope>
    <source>
        <strain evidence="3">NBRC 101365</strain>
    </source>
</reference>
<feature type="transmembrane region" description="Helical" evidence="1">
    <location>
        <begin position="55"/>
        <end position="77"/>
    </location>
</feature>
<keyword evidence="1" id="KW-0812">Transmembrane</keyword>
<keyword evidence="1" id="KW-0472">Membrane</keyword>
<feature type="transmembrane region" description="Helical" evidence="1">
    <location>
        <begin position="21"/>
        <end position="43"/>
    </location>
</feature>
<sequence>MMFRPAQNVRLVNEGDWLVMVIMAVLLVGLAIFFIFAGVDWVIAGYRAKATWQHLGWSVLITAITGWLVSQIVFRLIRAVAGPRRNS</sequence>
<protein>
    <submittedName>
        <fullName evidence="2">Uncharacterized protein</fullName>
    </submittedName>
</protein>
<evidence type="ECO:0000313" key="3">
    <source>
        <dbReference type="Proteomes" id="UP001156882"/>
    </source>
</evidence>
<keyword evidence="1" id="KW-1133">Transmembrane helix</keyword>
<organism evidence="2 3">
    <name type="scientific">Labrys miyagiensis</name>
    <dbReference type="NCBI Taxonomy" id="346912"/>
    <lineage>
        <taxon>Bacteria</taxon>
        <taxon>Pseudomonadati</taxon>
        <taxon>Pseudomonadota</taxon>
        <taxon>Alphaproteobacteria</taxon>
        <taxon>Hyphomicrobiales</taxon>
        <taxon>Xanthobacteraceae</taxon>
        <taxon>Labrys</taxon>
    </lineage>
</organism>
<gene>
    <name evidence="2" type="ORF">GCM10007874_10570</name>
</gene>